<evidence type="ECO:0000313" key="3">
    <source>
        <dbReference type="EMBL" id="CEK95566.1"/>
    </source>
</evidence>
<sequence length="51" mass="5882">MLETMTLTNTNSLVVGYFNSHPERRGYQDTNVKKKRGGGIEQWEIVNNLQL</sequence>
<evidence type="ECO:0000313" key="4">
    <source>
        <dbReference type="EMBL" id="CEK95567.1"/>
    </source>
</evidence>
<dbReference type="EMBL" id="HACG01048701">
    <property type="protein sequence ID" value="CEK95566.1"/>
    <property type="molecule type" value="Transcribed_RNA"/>
</dbReference>
<gene>
    <name evidence="4" type="primary">ORF207633</name>
    <name evidence="1" type="synonym">ORF207593</name>
    <name evidence="2" type="synonym">ORF207616</name>
    <name evidence="3" type="synonym">ORF207626</name>
</gene>
<dbReference type="EMBL" id="HACG01048699">
    <property type="protein sequence ID" value="CEK95564.1"/>
    <property type="molecule type" value="Transcribed_RNA"/>
</dbReference>
<dbReference type="EMBL" id="HACG01048702">
    <property type="protein sequence ID" value="CEK95567.1"/>
    <property type="molecule type" value="Transcribed_RNA"/>
</dbReference>
<dbReference type="AlphaFoldDB" id="A0A0B7BRQ4"/>
<evidence type="ECO:0000313" key="1">
    <source>
        <dbReference type="EMBL" id="CEK95559.1"/>
    </source>
</evidence>
<name>A0A0B7BRQ4_9EUPU</name>
<organism evidence="4">
    <name type="scientific">Arion vulgaris</name>
    <dbReference type="NCBI Taxonomy" id="1028688"/>
    <lineage>
        <taxon>Eukaryota</taxon>
        <taxon>Metazoa</taxon>
        <taxon>Spiralia</taxon>
        <taxon>Lophotrochozoa</taxon>
        <taxon>Mollusca</taxon>
        <taxon>Gastropoda</taxon>
        <taxon>Heterobranchia</taxon>
        <taxon>Euthyneura</taxon>
        <taxon>Panpulmonata</taxon>
        <taxon>Eupulmonata</taxon>
        <taxon>Stylommatophora</taxon>
        <taxon>Helicina</taxon>
        <taxon>Arionoidea</taxon>
        <taxon>Arionidae</taxon>
        <taxon>Arion</taxon>
    </lineage>
</organism>
<evidence type="ECO:0000313" key="2">
    <source>
        <dbReference type="EMBL" id="CEK95564.1"/>
    </source>
</evidence>
<feature type="non-terminal residue" evidence="4">
    <location>
        <position position="51"/>
    </location>
</feature>
<accession>A0A0B7BRQ4</accession>
<dbReference type="EMBL" id="HACG01048694">
    <property type="protein sequence ID" value="CEK95559.1"/>
    <property type="molecule type" value="Transcribed_RNA"/>
</dbReference>
<protein>
    <submittedName>
        <fullName evidence="4">Uncharacterized protein</fullName>
    </submittedName>
</protein>
<reference evidence="4" key="1">
    <citation type="submission" date="2014-12" db="EMBL/GenBank/DDBJ databases">
        <title>Insight into the proteome of Arion vulgaris.</title>
        <authorList>
            <person name="Aradska J."/>
            <person name="Bulat T."/>
            <person name="Smidak R."/>
            <person name="Sarate P."/>
            <person name="Gangsoo J."/>
            <person name="Sialana F."/>
            <person name="Bilban M."/>
            <person name="Lubec G."/>
        </authorList>
    </citation>
    <scope>NUCLEOTIDE SEQUENCE</scope>
    <source>
        <tissue evidence="4">Skin</tissue>
    </source>
</reference>
<proteinExistence type="predicted"/>